<reference evidence="1 2" key="1">
    <citation type="submission" date="2016-10" db="EMBL/GenBank/DDBJ databases">
        <authorList>
            <person name="de Groot N.N."/>
        </authorList>
    </citation>
    <scope>NUCLEOTIDE SEQUENCE [LARGE SCALE GENOMIC DNA]</scope>
    <source>
        <strain evidence="1 2">DSM 29340</strain>
    </source>
</reference>
<dbReference type="AlphaFoldDB" id="A0A1H6Z1T3"/>
<proteinExistence type="predicted"/>
<protein>
    <submittedName>
        <fullName evidence="1">Uncharacterized protein</fullName>
    </submittedName>
</protein>
<sequence length="43" mass="4912">MEKHGYDAGATDLLPQTHERQRMFDFRFVSASATGVEVFRLPV</sequence>
<name>A0A1H6Z1T3_9RHOB</name>
<gene>
    <name evidence="1" type="ORF">SAMN05444007_1051</name>
</gene>
<dbReference type="EMBL" id="FNYD01000005">
    <property type="protein sequence ID" value="SEJ47431.1"/>
    <property type="molecule type" value="Genomic_DNA"/>
</dbReference>
<keyword evidence="2" id="KW-1185">Reference proteome</keyword>
<dbReference type="Proteomes" id="UP000199379">
    <property type="component" value="Unassembled WGS sequence"/>
</dbReference>
<evidence type="ECO:0000313" key="2">
    <source>
        <dbReference type="Proteomes" id="UP000199379"/>
    </source>
</evidence>
<dbReference type="RefSeq" id="WP_280513592.1">
    <property type="nucleotide sequence ID" value="NZ_FNYD01000005.1"/>
</dbReference>
<evidence type="ECO:0000313" key="1">
    <source>
        <dbReference type="EMBL" id="SEJ47431.1"/>
    </source>
</evidence>
<accession>A0A1H6Z1T3</accession>
<organism evidence="1 2">
    <name type="scientific">Cribrihabitans marinus</name>
    <dbReference type="NCBI Taxonomy" id="1227549"/>
    <lineage>
        <taxon>Bacteria</taxon>
        <taxon>Pseudomonadati</taxon>
        <taxon>Pseudomonadota</taxon>
        <taxon>Alphaproteobacteria</taxon>
        <taxon>Rhodobacterales</taxon>
        <taxon>Paracoccaceae</taxon>
        <taxon>Cribrihabitans</taxon>
    </lineage>
</organism>